<evidence type="ECO:0000313" key="3">
    <source>
        <dbReference type="Proteomes" id="UP001175226"/>
    </source>
</evidence>
<evidence type="ECO:0000313" key="2">
    <source>
        <dbReference type="EMBL" id="KAK0447566.1"/>
    </source>
</evidence>
<keyword evidence="1" id="KW-1133">Transmembrane helix</keyword>
<keyword evidence="3" id="KW-1185">Reference proteome</keyword>
<keyword evidence="1" id="KW-0812">Transmembrane</keyword>
<gene>
    <name evidence="2" type="ORF">EV421DRAFT_1900940</name>
</gene>
<protein>
    <submittedName>
        <fullName evidence="2">Uncharacterized protein</fullName>
    </submittedName>
</protein>
<dbReference type="AlphaFoldDB" id="A0AA39JTK4"/>
<comment type="caution">
    <text evidence="2">The sequence shown here is derived from an EMBL/GenBank/DDBJ whole genome shotgun (WGS) entry which is preliminary data.</text>
</comment>
<feature type="transmembrane region" description="Helical" evidence="1">
    <location>
        <begin position="194"/>
        <end position="216"/>
    </location>
</feature>
<accession>A0AA39JTK4</accession>
<sequence>MSDSRGYVGAIDGENCIHRESNPALSETRNDDDDITTSHRIFSAFFYLLPPSPSGTLSVSCVQSQLGAATVLCPAYRSQLGAAPVSRSPHRVICPTYIDAERPFTDIEISSAGCDARTLGDALGPANITTHIQCLAMELDTRDIPLTKALTHGAPSTSERDTPSTTSIIFDHIEKRDWRSLAVEVAFEVPFGQIFAIVSVVTLMYHITLYSLPYYIRLVSLPALPLSKLQRDVGVRYL</sequence>
<name>A0AA39JTK4_9AGAR</name>
<evidence type="ECO:0000256" key="1">
    <source>
        <dbReference type="SAM" id="Phobius"/>
    </source>
</evidence>
<organism evidence="2 3">
    <name type="scientific">Armillaria borealis</name>
    <dbReference type="NCBI Taxonomy" id="47425"/>
    <lineage>
        <taxon>Eukaryota</taxon>
        <taxon>Fungi</taxon>
        <taxon>Dikarya</taxon>
        <taxon>Basidiomycota</taxon>
        <taxon>Agaricomycotina</taxon>
        <taxon>Agaricomycetes</taxon>
        <taxon>Agaricomycetidae</taxon>
        <taxon>Agaricales</taxon>
        <taxon>Marasmiineae</taxon>
        <taxon>Physalacriaceae</taxon>
        <taxon>Armillaria</taxon>
    </lineage>
</organism>
<proteinExistence type="predicted"/>
<keyword evidence="1" id="KW-0472">Membrane</keyword>
<reference evidence="2" key="1">
    <citation type="submission" date="2023-06" db="EMBL/GenBank/DDBJ databases">
        <authorList>
            <consortium name="Lawrence Berkeley National Laboratory"/>
            <person name="Ahrendt S."/>
            <person name="Sahu N."/>
            <person name="Indic B."/>
            <person name="Wong-Bajracharya J."/>
            <person name="Merenyi Z."/>
            <person name="Ke H.-M."/>
            <person name="Monk M."/>
            <person name="Kocsube S."/>
            <person name="Drula E."/>
            <person name="Lipzen A."/>
            <person name="Balint B."/>
            <person name="Henrissat B."/>
            <person name="Andreopoulos B."/>
            <person name="Martin F.M."/>
            <person name="Harder C.B."/>
            <person name="Rigling D."/>
            <person name="Ford K.L."/>
            <person name="Foster G.D."/>
            <person name="Pangilinan J."/>
            <person name="Papanicolaou A."/>
            <person name="Barry K."/>
            <person name="LaButti K."/>
            <person name="Viragh M."/>
            <person name="Koriabine M."/>
            <person name="Yan M."/>
            <person name="Riley R."/>
            <person name="Champramary S."/>
            <person name="Plett K.L."/>
            <person name="Tsai I.J."/>
            <person name="Slot J."/>
            <person name="Sipos G."/>
            <person name="Plett J."/>
            <person name="Nagy L.G."/>
            <person name="Grigoriev I.V."/>
        </authorList>
    </citation>
    <scope>NUCLEOTIDE SEQUENCE</scope>
    <source>
        <strain evidence="2">FPL87.14</strain>
    </source>
</reference>
<dbReference type="EMBL" id="JAUEPT010000011">
    <property type="protein sequence ID" value="KAK0447566.1"/>
    <property type="molecule type" value="Genomic_DNA"/>
</dbReference>
<dbReference type="Proteomes" id="UP001175226">
    <property type="component" value="Unassembled WGS sequence"/>
</dbReference>